<feature type="domain" description="PAC" evidence="8">
    <location>
        <begin position="521"/>
        <end position="573"/>
    </location>
</feature>
<evidence type="ECO:0000259" key="11">
    <source>
        <dbReference type="PROSITE" id="PS50887"/>
    </source>
</evidence>
<dbReference type="SUPFAM" id="SSF55785">
    <property type="entry name" value="PYP-like sensor domain (PAS domain)"/>
    <property type="match status" value="1"/>
</dbReference>
<dbReference type="PROSITE" id="PS50112">
    <property type="entry name" value="PAS"/>
    <property type="match status" value="1"/>
</dbReference>
<reference evidence="13" key="1">
    <citation type="submission" date="2021-11" db="EMBL/GenBank/DDBJ databases">
        <title>Cultivation dependent microbiological survey of springs from the worlds oldest radium mine currently devoted to the extraction of radon-saturated water.</title>
        <authorList>
            <person name="Kapinusova G."/>
            <person name="Smrhova T."/>
            <person name="Strejcek M."/>
            <person name="Suman J."/>
            <person name="Jani K."/>
            <person name="Pajer P."/>
            <person name="Uhlik O."/>
        </authorList>
    </citation>
    <scope>NUCLEOTIDE SEQUENCE [LARGE SCALE GENOMIC DNA]</scope>
    <source>
        <strain evidence="13">J379</strain>
    </source>
</reference>
<sequence>MQLATVVGALLAVTALATLVAHRVDQDREETRQDQAAAQAVAAIESSAARLQDAVRDLTSLFSASEAVTVEEFFAFAQPALEAGAASSLSRIDFVREAERDAFEQRFGRRIWEPEGGDQNKRAVAPTRPEYAVAVTVANRELRRPVVGFNLLAAPARARALRTSARTGEAAASGVVSLAGTGRAGYILVAPRYAEGAPVETPAQRLRALEGWVSGTLDYQQISLALRAAAGDGGLQVSQQGRELLTIGAVGEDAKRVTAVIGGTRYDVRVAQPRVGVLPAAGWVAILGLLATVFVTLLVRQTAISAQRAQQLAALRGHERDEAVRTGATERAATQALLGHLPDIAMFRYGPDLRFTTVAGGLVMMTGRTSAQLVGCGPGDISTDEESAVLEPTMRAALDGATHSFAMKLGERQLWVQTVPLTPGEEALLVATDVTGLERAQAGRAEAEARFQQAFDDAPVGMSLMDLQGRFIEVNRALCEMTGFDPEDLKGRNFSVLTRSEDVPVLADALRQQAAGETHRVSTETRATHASGHTLWLEIHATTLAGPDGRPEMVLSQVLDVSDRRRFEARLQYMADHDPLTGLANRRAFERALDTQLANVRRYGAQGALIVFDLDHFKAVNDTMGHTAGDAVIVNAARILRDLLRESDVIARLGGDEFAILLPRADRDEATDVARKLVAEIRERGSVLAGQRPGSVTASVGVTLLDPIQETGEQALVDADLAMYDAKEAGRDGFAIFEPGTAAVQSRTKARLTWLERIRTALEQDRLTLVAQPIQSLADERIVHHELLLRMLDDHGDLIPPGSFLHIAERFGLIEEIDIWVVRRAIRMLAEHRDRDLIFEVNLSGASLGSSRVLEVIECELRDTGVDPQRVIFEITETTAVANVPDARVFAERLGELGCRFALDDFGAGFGSFYYLKHLPCDFLKIDGEFIRHLASTPTDRVIVAGLVRIAQGLGKQTIAEFVGDEETMDLLRREGVDMAQGYHVGRPGPLEDVLSAQVSSAP</sequence>
<dbReference type="EMBL" id="CP088295">
    <property type="protein sequence ID" value="UUY03449.1"/>
    <property type="molecule type" value="Genomic_DNA"/>
</dbReference>
<dbReference type="Pfam" id="PF00990">
    <property type="entry name" value="GGDEF"/>
    <property type="match status" value="1"/>
</dbReference>
<dbReference type="Pfam" id="PF00989">
    <property type="entry name" value="PAS"/>
    <property type="match status" value="1"/>
</dbReference>
<evidence type="ECO:0000256" key="5">
    <source>
        <dbReference type="SAM" id="Phobius"/>
    </source>
</evidence>
<dbReference type="PROSITE" id="PS50887">
    <property type="entry name" value="GGDEF"/>
    <property type="match status" value="1"/>
</dbReference>
<organism evidence="12 13">
    <name type="scientific">Svornostia abyssi</name>
    <dbReference type="NCBI Taxonomy" id="2898438"/>
    <lineage>
        <taxon>Bacteria</taxon>
        <taxon>Bacillati</taxon>
        <taxon>Actinomycetota</taxon>
        <taxon>Thermoleophilia</taxon>
        <taxon>Solirubrobacterales</taxon>
        <taxon>Baekduiaceae</taxon>
        <taxon>Svornostia</taxon>
    </lineage>
</organism>
<dbReference type="NCBIfam" id="TIGR00254">
    <property type="entry name" value="GGDEF"/>
    <property type="match status" value="1"/>
</dbReference>
<name>A0ABY5PFI3_9ACTN</name>
<dbReference type="Gene3D" id="3.30.70.270">
    <property type="match status" value="1"/>
</dbReference>
<dbReference type="Pfam" id="PF03924">
    <property type="entry name" value="CHASE"/>
    <property type="match status" value="1"/>
</dbReference>
<evidence type="ECO:0000256" key="1">
    <source>
        <dbReference type="ARBA" id="ARBA00004370"/>
    </source>
</evidence>
<evidence type="ECO:0000256" key="3">
    <source>
        <dbReference type="ARBA" id="ARBA00022989"/>
    </source>
</evidence>
<dbReference type="SMART" id="SM00091">
    <property type="entry name" value="PAS"/>
    <property type="match status" value="2"/>
</dbReference>
<accession>A0ABY5PFI3</accession>
<feature type="domain" description="PAS" evidence="7">
    <location>
        <begin position="447"/>
        <end position="517"/>
    </location>
</feature>
<dbReference type="InterPro" id="IPR000014">
    <property type="entry name" value="PAS"/>
</dbReference>
<dbReference type="CDD" id="cd00130">
    <property type="entry name" value="PAS"/>
    <property type="match status" value="1"/>
</dbReference>
<evidence type="ECO:0000313" key="13">
    <source>
        <dbReference type="Proteomes" id="UP001058860"/>
    </source>
</evidence>
<evidence type="ECO:0000256" key="6">
    <source>
        <dbReference type="SAM" id="SignalP"/>
    </source>
</evidence>
<gene>
    <name evidence="12" type="ORF">LRS13_22715</name>
</gene>
<dbReference type="InterPro" id="IPR001633">
    <property type="entry name" value="EAL_dom"/>
</dbReference>
<feature type="transmembrane region" description="Helical" evidence="5">
    <location>
        <begin position="280"/>
        <end position="299"/>
    </location>
</feature>
<dbReference type="InterPro" id="IPR035919">
    <property type="entry name" value="EAL_sf"/>
</dbReference>
<comment type="subcellular location">
    <subcellularLocation>
        <location evidence="1">Membrane</location>
    </subcellularLocation>
</comment>
<proteinExistence type="predicted"/>
<dbReference type="Pfam" id="PF00563">
    <property type="entry name" value="EAL"/>
    <property type="match status" value="1"/>
</dbReference>
<dbReference type="RefSeq" id="WP_353863954.1">
    <property type="nucleotide sequence ID" value="NZ_CP088295.1"/>
</dbReference>
<evidence type="ECO:0000256" key="2">
    <source>
        <dbReference type="ARBA" id="ARBA00022692"/>
    </source>
</evidence>
<evidence type="ECO:0000259" key="7">
    <source>
        <dbReference type="PROSITE" id="PS50112"/>
    </source>
</evidence>
<feature type="domain" description="CHASE" evidence="9">
    <location>
        <begin position="146"/>
        <end position="222"/>
    </location>
</feature>
<dbReference type="InterPro" id="IPR029787">
    <property type="entry name" value="Nucleotide_cyclase"/>
</dbReference>
<keyword evidence="3 5" id="KW-1133">Transmembrane helix</keyword>
<dbReference type="InterPro" id="IPR035965">
    <property type="entry name" value="PAS-like_dom_sf"/>
</dbReference>
<dbReference type="Gene3D" id="3.20.20.450">
    <property type="entry name" value="EAL domain"/>
    <property type="match status" value="1"/>
</dbReference>
<dbReference type="SMART" id="SM00267">
    <property type="entry name" value="GGDEF"/>
    <property type="match status" value="1"/>
</dbReference>
<dbReference type="InterPro" id="IPR042240">
    <property type="entry name" value="CHASE_sf"/>
</dbReference>
<dbReference type="Gene3D" id="3.30.450.350">
    <property type="entry name" value="CHASE domain"/>
    <property type="match status" value="1"/>
</dbReference>
<dbReference type="CDD" id="cd01949">
    <property type="entry name" value="GGDEF"/>
    <property type="match status" value="1"/>
</dbReference>
<feature type="domain" description="GGDEF" evidence="11">
    <location>
        <begin position="605"/>
        <end position="739"/>
    </location>
</feature>
<dbReference type="InterPro" id="IPR000160">
    <property type="entry name" value="GGDEF_dom"/>
</dbReference>
<dbReference type="SUPFAM" id="SSF141868">
    <property type="entry name" value="EAL domain-like"/>
    <property type="match status" value="1"/>
</dbReference>
<feature type="chain" id="PRO_5045661441" evidence="6">
    <location>
        <begin position="18"/>
        <end position="1003"/>
    </location>
</feature>
<dbReference type="InterPro" id="IPR006189">
    <property type="entry name" value="CHASE_dom"/>
</dbReference>
<keyword evidence="2 5" id="KW-0812">Transmembrane</keyword>
<dbReference type="PROSITE" id="PS50113">
    <property type="entry name" value="PAC"/>
    <property type="match status" value="1"/>
</dbReference>
<evidence type="ECO:0000259" key="8">
    <source>
        <dbReference type="PROSITE" id="PS50113"/>
    </source>
</evidence>
<evidence type="ECO:0000313" key="12">
    <source>
        <dbReference type="EMBL" id="UUY03449.1"/>
    </source>
</evidence>
<feature type="domain" description="EAL" evidence="10">
    <location>
        <begin position="751"/>
        <end position="1002"/>
    </location>
</feature>
<dbReference type="PROSITE" id="PS50883">
    <property type="entry name" value="EAL"/>
    <property type="match status" value="1"/>
</dbReference>
<dbReference type="PANTHER" id="PTHR44757">
    <property type="entry name" value="DIGUANYLATE CYCLASE DGCP"/>
    <property type="match status" value="1"/>
</dbReference>
<evidence type="ECO:0000259" key="10">
    <source>
        <dbReference type="PROSITE" id="PS50883"/>
    </source>
</evidence>
<dbReference type="PROSITE" id="PS50839">
    <property type="entry name" value="CHASE"/>
    <property type="match status" value="1"/>
</dbReference>
<evidence type="ECO:0000259" key="9">
    <source>
        <dbReference type="PROSITE" id="PS50839"/>
    </source>
</evidence>
<dbReference type="Gene3D" id="3.30.450.20">
    <property type="entry name" value="PAS domain"/>
    <property type="match status" value="2"/>
</dbReference>
<keyword evidence="4 5" id="KW-0472">Membrane</keyword>
<dbReference type="SUPFAM" id="SSF55073">
    <property type="entry name" value="Nucleotide cyclase"/>
    <property type="match status" value="1"/>
</dbReference>
<keyword evidence="6" id="KW-0732">Signal</keyword>
<dbReference type="CDD" id="cd01948">
    <property type="entry name" value="EAL"/>
    <property type="match status" value="1"/>
</dbReference>
<evidence type="ECO:0000256" key="4">
    <source>
        <dbReference type="ARBA" id="ARBA00023136"/>
    </source>
</evidence>
<protein>
    <submittedName>
        <fullName evidence="12">EAL domain-containing protein</fullName>
    </submittedName>
</protein>
<dbReference type="SMART" id="SM00086">
    <property type="entry name" value="PAC"/>
    <property type="match status" value="1"/>
</dbReference>
<dbReference type="SMART" id="SM00052">
    <property type="entry name" value="EAL"/>
    <property type="match status" value="1"/>
</dbReference>
<dbReference type="SMART" id="SM01079">
    <property type="entry name" value="CHASE"/>
    <property type="match status" value="1"/>
</dbReference>
<dbReference type="InterPro" id="IPR000700">
    <property type="entry name" value="PAS-assoc_C"/>
</dbReference>
<dbReference type="InterPro" id="IPR013767">
    <property type="entry name" value="PAS_fold"/>
</dbReference>
<dbReference type="InterPro" id="IPR001610">
    <property type="entry name" value="PAC"/>
</dbReference>
<dbReference type="InterPro" id="IPR052155">
    <property type="entry name" value="Biofilm_reg_signaling"/>
</dbReference>
<dbReference type="InterPro" id="IPR043128">
    <property type="entry name" value="Rev_trsase/Diguanyl_cyclase"/>
</dbReference>
<dbReference type="NCBIfam" id="TIGR00229">
    <property type="entry name" value="sensory_box"/>
    <property type="match status" value="1"/>
</dbReference>
<feature type="signal peptide" evidence="6">
    <location>
        <begin position="1"/>
        <end position="17"/>
    </location>
</feature>
<dbReference type="Proteomes" id="UP001058860">
    <property type="component" value="Chromosome"/>
</dbReference>
<dbReference type="PANTHER" id="PTHR44757:SF2">
    <property type="entry name" value="BIOFILM ARCHITECTURE MAINTENANCE PROTEIN MBAA"/>
    <property type="match status" value="1"/>
</dbReference>
<keyword evidence="13" id="KW-1185">Reference proteome</keyword>